<dbReference type="AlphaFoldDB" id="A0A9D5U972"/>
<keyword evidence="2" id="KW-1185">Reference proteome</keyword>
<accession>A0A9D5U972</accession>
<gene>
    <name evidence="1" type="ORF">H9623_09835</name>
</gene>
<dbReference type="PROSITE" id="PS51257">
    <property type="entry name" value="PROKAR_LIPOPROTEIN"/>
    <property type="match status" value="1"/>
</dbReference>
<comment type="caution">
    <text evidence="1">The sequence shown here is derived from an EMBL/GenBank/DDBJ whole genome shotgun (WGS) entry which is preliminary data.</text>
</comment>
<evidence type="ECO:0000313" key="2">
    <source>
        <dbReference type="Proteomes" id="UP000822993"/>
    </source>
</evidence>
<dbReference type="RefSeq" id="WP_193719877.1">
    <property type="nucleotide sequence ID" value="NZ_JACSPN010000011.1"/>
</dbReference>
<evidence type="ECO:0008006" key="3">
    <source>
        <dbReference type="Google" id="ProtNLM"/>
    </source>
</evidence>
<protein>
    <recommendedName>
        <fullName evidence="3">Lipoprotein</fullName>
    </recommendedName>
</protein>
<dbReference type="Proteomes" id="UP000822993">
    <property type="component" value="Unassembled WGS sequence"/>
</dbReference>
<sequence>MRRPPLSPVSPTVRLRSVPVVLASVCVLTGLLAGCTATSPTPDGDRSGAPAAGAVDVDVPEEGSLAPEASMPPFDDTSVAGSLVDGFPADVVPVPPDAQVLASSATDTEGSALRQVTLNLSCTTTVQEVLDFYAGAMATAGFTALAGSAPGGLSGQVAFNRVGADGAIETLFVGVLDTTDARLVTVSGQVVPPA</sequence>
<dbReference type="EMBL" id="JACSPN010000011">
    <property type="protein sequence ID" value="MBE7700605.1"/>
    <property type="molecule type" value="Genomic_DNA"/>
</dbReference>
<reference evidence="1 2" key="1">
    <citation type="submission" date="2020-08" db="EMBL/GenBank/DDBJ databases">
        <title>A Genomic Blueprint of the Chicken Gut Microbiome.</title>
        <authorList>
            <person name="Gilroy R."/>
            <person name="Ravi A."/>
            <person name="Getino M."/>
            <person name="Pursley I."/>
            <person name="Horton D.L."/>
            <person name="Alikhan N.-F."/>
            <person name="Baker D."/>
            <person name="Gharbi K."/>
            <person name="Hall N."/>
            <person name="Watson M."/>
            <person name="Adriaenssens E.M."/>
            <person name="Foster-Nyarko E."/>
            <person name="Jarju S."/>
            <person name="Secka A."/>
            <person name="Antonio M."/>
            <person name="Oren A."/>
            <person name="Chaudhuri R."/>
            <person name="La Ragione R.M."/>
            <person name="Hildebrand F."/>
            <person name="Pallen M.J."/>
        </authorList>
    </citation>
    <scope>NUCLEOTIDE SEQUENCE [LARGE SCALE GENOMIC DNA]</scope>
    <source>
        <strain evidence="1 2">Sa1BUA8</strain>
    </source>
</reference>
<organism evidence="1 2">
    <name type="scientific">Oerskovia douganii</name>
    <dbReference type="NCBI Taxonomy" id="2762210"/>
    <lineage>
        <taxon>Bacteria</taxon>
        <taxon>Bacillati</taxon>
        <taxon>Actinomycetota</taxon>
        <taxon>Actinomycetes</taxon>
        <taxon>Micrococcales</taxon>
        <taxon>Cellulomonadaceae</taxon>
        <taxon>Oerskovia</taxon>
    </lineage>
</organism>
<proteinExistence type="predicted"/>
<evidence type="ECO:0000313" key="1">
    <source>
        <dbReference type="EMBL" id="MBE7700605.1"/>
    </source>
</evidence>
<name>A0A9D5U972_9CELL</name>